<evidence type="ECO:0000313" key="4">
    <source>
        <dbReference type="Proteomes" id="UP001201262"/>
    </source>
</evidence>
<keyword evidence="2" id="KW-0732">Signal</keyword>
<reference evidence="3" key="1">
    <citation type="submission" date="2021-12" db="EMBL/GenBank/DDBJ databases">
        <title>Convergent genome expansion in fungi linked to evolution of root-endophyte symbiosis.</title>
        <authorList>
            <consortium name="DOE Joint Genome Institute"/>
            <person name="Ke Y.-H."/>
            <person name="Bonito G."/>
            <person name="Liao H.-L."/>
            <person name="Looney B."/>
            <person name="Rojas-Flechas A."/>
            <person name="Nash J."/>
            <person name="Hameed K."/>
            <person name="Schadt C."/>
            <person name="Martin F."/>
            <person name="Crous P.W."/>
            <person name="Miettinen O."/>
            <person name="Magnuson J.K."/>
            <person name="Labbe J."/>
            <person name="Jacobson D."/>
            <person name="Doktycz M.J."/>
            <person name="Veneault-Fourrey C."/>
            <person name="Kuo A."/>
            <person name="Mondo S."/>
            <person name="Calhoun S."/>
            <person name="Riley R."/>
            <person name="Ohm R."/>
            <person name="LaButti K."/>
            <person name="Andreopoulos B."/>
            <person name="Pangilinan J."/>
            <person name="Nolan M."/>
            <person name="Tritt A."/>
            <person name="Clum A."/>
            <person name="Lipzen A."/>
            <person name="Daum C."/>
            <person name="Barry K."/>
            <person name="Grigoriev I.V."/>
            <person name="Vilgalys R."/>
        </authorList>
    </citation>
    <scope>NUCLEOTIDE SEQUENCE</scope>
    <source>
        <strain evidence="3">PMI_201</strain>
    </source>
</reference>
<feature type="signal peptide" evidence="2">
    <location>
        <begin position="1"/>
        <end position="31"/>
    </location>
</feature>
<feature type="region of interest" description="Disordered" evidence="1">
    <location>
        <begin position="204"/>
        <end position="224"/>
    </location>
</feature>
<dbReference type="RefSeq" id="XP_046070240.1">
    <property type="nucleotide sequence ID" value="XM_046216486.1"/>
</dbReference>
<evidence type="ECO:0000256" key="2">
    <source>
        <dbReference type="SAM" id="SignalP"/>
    </source>
</evidence>
<feature type="chain" id="PRO_5042131782" evidence="2">
    <location>
        <begin position="32"/>
        <end position="224"/>
    </location>
</feature>
<organism evidence="3 4">
    <name type="scientific">Talaromyces proteolyticus</name>
    <dbReference type="NCBI Taxonomy" id="1131652"/>
    <lineage>
        <taxon>Eukaryota</taxon>
        <taxon>Fungi</taxon>
        <taxon>Dikarya</taxon>
        <taxon>Ascomycota</taxon>
        <taxon>Pezizomycotina</taxon>
        <taxon>Eurotiomycetes</taxon>
        <taxon>Eurotiomycetidae</taxon>
        <taxon>Eurotiales</taxon>
        <taxon>Trichocomaceae</taxon>
        <taxon>Talaromyces</taxon>
        <taxon>Talaromyces sect. Bacilispori</taxon>
    </lineage>
</organism>
<sequence>MPFFNSRSPASANPLSLLVSLALLFLPLTYAASCASVLLTTVATRWDSLGSAYQTEICARGCRPVISTWEEWTHQYAFIPLIDLMAREMSLSDKFQTTFTRIGEEIAKATERECSGILPADEHLCMTGSNKLDQWNGCFKRQAAKVATSNMFTMFRLVSGEICKGDAYKYLSEDKLWKEVLPQYMKKYADTCQYSNEHKKDTIETNDHVASQLKSETQKRKDEL</sequence>
<evidence type="ECO:0000256" key="1">
    <source>
        <dbReference type="SAM" id="MobiDB-lite"/>
    </source>
</evidence>
<dbReference type="Proteomes" id="UP001201262">
    <property type="component" value="Unassembled WGS sequence"/>
</dbReference>
<dbReference type="AlphaFoldDB" id="A0AAD4PYE9"/>
<keyword evidence="4" id="KW-1185">Reference proteome</keyword>
<evidence type="ECO:0000313" key="3">
    <source>
        <dbReference type="EMBL" id="KAH8695098.1"/>
    </source>
</evidence>
<proteinExistence type="predicted"/>
<accession>A0AAD4PYE9</accession>
<protein>
    <submittedName>
        <fullName evidence="3">Uncharacterized protein</fullName>
    </submittedName>
</protein>
<gene>
    <name evidence="3" type="ORF">BGW36DRAFT_382115</name>
</gene>
<comment type="caution">
    <text evidence="3">The sequence shown here is derived from an EMBL/GenBank/DDBJ whole genome shotgun (WGS) entry which is preliminary data.</text>
</comment>
<dbReference type="GeneID" id="70246773"/>
<dbReference type="EMBL" id="JAJTJA010000008">
    <property type="protein sequence ID" value="KAH8695098.1"/>
    <property type="molecule type" value="Genomic_DNA"/>
</dbReference>
<name>A0AAD4PYE9_9EURO</name>